<dbReference type="PANTHER" id="PTHR11205">
    <property type="entry name" value="RIBOSOMAL PROTEIN S7"/>
    <property type="match status" value="1"/>
</dbReference>
<keyword evidence="4" id="KW-0496">Mitochondrion</keyword>
<dbReference type="AlphaFoldDB" id="G8BY13"/>
<evidence type="ECO:0000313" key="9">
    <source>
        <dbReference type="EMBL" id="CCE64791.1"/>
    </source>
</evidence>
<dbReference type="RefSeq" id="XP_003687225.1">
    <property type="nucleotide sequence ID" value="XM_003687177.1"/>
</dbReference>
<dbReference type="HOGENOM" id="CLU_049057_2_1_1"/>
<reference evidence="9 10" key="1">
    <citation type="journal article" date="2011" name="Proc. Natl. Acad. Sci. U.S.A.">
        <title>Evolutionary erosion of yeast sex chromosomes by mating-type switching accidents.</title>
        <authorList>
            <person name="Gordon J.L."/>
            <person name="Armisen D."/>
            <person name="Proux-Wera E."/>
            <person name="Oheigeartaigh S.S."/>
            <person name="Byrne K.P."/>
            <person name="Wolfe K.H."/>
        </authorList>
    </citation>
    <scope>NUCLEOTIDE SEQUENCE [LARGE SCALE GENOMIC DNA]</scope>
    <source>
        <strain evidence="10">ATCC 24235 / CBS 4417 / NBRC 1672 / NRRL Y-8282 / UCD 70-5</strain>
    </source>
</reference>
<name>G8BY13_TETPH</name>
<dbReference type="GO" id="GO:0005763">
    <property type="term" value="C:mitochondrial small ribosomal subunit"/>
    <property type="evidence" value="ECO:0007669"/>
    <property type="project" value="EnsemblFungi"/>
</dbReference>
<evidence type="ECO:0000256" key="2">
    <source>
        <dbReference type="ARBA" id="ARBA00007151"/>
    </source>
</evidence>
<evidence type="ECO:0000256" key="6">
    <source>
        <dbReference type="ARBA" id="ARBA00037226"/>
    </source>
</evidence>
<dbReference type="EMBL" id="HE612864">
    <property type="protein sequence ID" value="CCE64791.1"/>
    <property type="molecule type" value="Genomic_DNA"/>
</dbReference>
<dbReference type="SUPFAM" id="SSF47973">
    <property type="entry name" value="Ribosomal protein S7"/>
    <property type="match status" value="1"/>
</dbReference>
<dbReference type="CDD" id="cd14868">
    <property type="entry name" value="uS7_Mitochondria_Fungi"/>
    <property type="match status" value="1"/>
</dbReference>
<evidence type="ECO:0000256" key="1">
    <source>
        <dbReference type="ARBA" id="ARBA00004173"/>
    </source>
</evidence>
<keyword evidence="3" id="KW-0689">Ribosomal protein</keyword>
<dbReference type="InterPro" id="IPR023798">
    <property type="entry name" value="Ribosomal_uS7_dom"/>
</dbReference>
<protein>
    <recommendedName>
        <fullName evidence="7">Small ribosomal subunit protein uS7m</fullName>
    </recommendedName>
</protein>
<dbReference type="OrthoDB" id="9972728at2759"/>
<dbReference type="FunFam" id="1.10.455.10:FF:000006">
    <property type="entry name" value="37S ribosomal protein S7, mitochondrial"/>
    <property type="match status" value="1"/>
</dbReference>
<gene>
    <name evidence="9" type="primary">TPHA0I02900</name>
    <name evidence="9" type="ordered locus">TPHA_0I02900</name>
</gene>
<dbReference type="InterPro" id="IPR036823">
    <property type="entry name" value="Ribosomal_uS7_dom_sf"/>
</dbReference>
<dbReference type="InterPro" id="IPR047988">
    <property type="entry name" value="Ribosomal_uS7m_fungi"/>
</dbReference>
<dbReference type="OMA" id="KNRTVPY"/>
<dbReference type="InterPro" id="IPR000235">
    <property type="entry name" value="Ribosomal_uS7"/>
</dbReference>
<comment type="function">
    <text evidence="6">Component of the mitochondrial ribosome (mitoribosome), a dedicated translation machinery responsible for the synthesis of mitochondrial genome-encoded proteins, including at least some of the essential transmembrane subunits of the mitochondrial respiratory chain. The mitoribosomes are attached to the mitochondrial inner membrane and translation products are cotranslationally integrated into the membrane.</text>
</comment>
<evidence type="ECO:0000256" key="3">
    <source>
        <dbReference type="ARBA" id="ARBA00022980"/>
    </source>
</evidence>
<keyword evidence="5" id="KW-0687">Ribonucleoprotein</keyword>
<dbReference type="Proteomes" id="UP000005666">
    <property type="component" value="Chromosome 9"/>
</dbReference>
<comment type="subcellular location">
    <subcellularLocation>
        <location evidence="1">Mitochondrion</location>
    </subcellularLocation>
</comment>
<dbReference type="Gene3D" id="1.10.455.10">
    <property type="entry name" value="Ribosomal protein S7 domain"/>
    <property type="match status" value="1"/>
</dbReference>
<dbReference type="STRING" id="1071381.G8BY13"/>
<evidence type="ECO:0000256" key="4">
    <source>
        <dbReference type="ARBA" id="ARBA00023128"/>
    </source>
</evidence>
<comment type="similarity">
    <text evidence="2">Belongs to the universal ribosomal protein uS7 family.</text>
</comment>
<dbReference type="eggNOG" id="KOG3291">
    <property type="taxonomic scope" value="Eukaryota"/>
</dbReference>
<evidence type="ECO:0000256" key="5">
    <source>
        <dbReference type="ARBA" id="ARBA00023274"/>
    </source>
</evidence>
<sequence length="259" mass="29357">MLRLKVSSAPLKCLNGRLLNVSKIGTQICLSKRFESGKVEAKVKPPINMSDEDVDGWLKTLSTLKEEFSQTEYLPEHSLSPPGQSKIDIAQEAANMNKDFIPTEEQLLELDLVKSQPFMKMKDPVLTHITNMIMKDGKKQRAERTISKALYIVFCKTREDPVEILKKCLDDLAPLMLVKTFNTGVAKSAVIPVPLNKRQRDRLAWKWIIEGANKRASNDFSVRLGEEILSVHDGNSSGFEKRDQLHKTAIVHRSYIKLK</sequence>
<accession>G8BY13</accession>
<dbReference type="GeneID" id="11534378"/>
<dbReference type="KEGG" id="tpf:TPHA_0I02900"/>
<dbReference type="GO" id="GO:0006412">
    <property type="term" value="P:translation"/>
    <property type="evidence" value="ECO:0007669"/>
    <property type="project" value="InterPro"/>
</dbReference>
<evidence type="ECO:0000256" key="7">
    <source>
        <dbReference type="ARBA" id="ARBA00039306"/>
    </source>
</evidence>
<evidence type="ECO:0000259" key="8">
    <source>
        <dbReference type="Pfam" id="PF00177"/>
    </source>
</evidence>
<dbReference type="Pfam" id="PF00177">
    <property type="entry name" value="Ribosomal_S7"/>
    <property type="match status" value="1"/>
</dbReference>
<dbReference type="GO" id="GO:0003735">
    <property type="term" value="F:structural constituent of ribosome"/>
    <property type="evidence" value="ECO:0007669"/>
    <property type="project" value="EnsemblFungi"/>
</dbReference>
<evidence type="ECO:0000313" key="10">
    <source>
        <dbReference type="Proteomes" id="UP000005666"/>
    </source>
</evidence>
<proteinExistence type="inferred from homology"/>
<keyword evidence="10" id="KW-1185">Reference proteome</keyword>
<feature type="domain" description="Small ribosomal subunit protein uS7" evidence="8">
    <location>
        <begin position="117"/>
        <end position="252"/>
    </location>
</feature>
<organism evidence="9 10">
    <name type="scientific">Tetrapisispora phaffii (strain ATCC 24235 / CBS 4417 / NBRC 1672 / NRRL Y-8282 / UCD 70-5)</name>
    <name type="common">Yeast</name>
    <name type="synonym">Fabospora phaffii</name>
    <dbReference type="NCBI Taxonomy" id="1071381"/>
    <lineage>
        <taxon>Eukaryota</taxon>
        <taxon>Fungi</taxon>
        <taxon>Dikarya</taxon>
        <taxon>Ascomycota</taxon>
        <taxon>Saccharomycotina</taxon>
        <taxon>Saccharomycetes</taxon>
        <taxon>Saccharomycetales</taxon>
        <taxon>Saccharomycetaceae</taxon>
        <taxon>Tetrapisispora</taxon>
    </lineage>
</organism>